<sequence length="548" mass="62304">MKALIVDDEKHVRDAIRLLVEWDAHGIDHLYEAADGQQAVELLSAHKPQIVMTDMMMPNMSGSALMEWISQHSPTSKLIAISGHDDFALVRHTMQHGGMDYILKPIDPDTINAAVAKAVAAWLQEEKERAARHQQRMQVNEFKPLLSEKLWSSLLDDPSVYEANMRRLELEFGLPAGIDEVRITVAVINVCHPTFRHKFGDNRQLLYYSLLNIANEIVNRGAQSRGAAFRYASAPNELVLVMWKQADELEAVLHQMNEGLQQTMQRNLHFGVSEKVAFPAGMQDAYARAKAALAQRNLLERGSHIHAARELAAPEEAGASAASKAVRLSSYDEAWKLAVQSGHAEQLKSAVRRWVDAARSLQAVTPHMLQAWLKEWGAFRMRIAQEVAPDAADQIIAQLTQHDSLTEIDCTEELQWDVWEDAWQTALTELSTALLSHQGQEQHIIFDIAKYIEQHYHEELSLQDMAGRFYVSREYISRKFKQQFGINLSDYVTQIRLEKAKMLLLNPHLRIVHVAEMVGYQDEKYFSKVFKKVMGVSPNAYRKRQSEL</sequence>
<reference evidence="7 8" key="1">
    <citation type="submission" date="2021-11" db="EMBL/GenBank/DDBJ databases">
        <title>Draft genome sequence of Paenibacillus profundus YoMME, a new Gram-positive bacteria with exoelectrogenic properties.</title>
        <authorList>
            <person name="Hubenova Y."/>
            <person name="Hubenova E."/>
            <person name="Manasiev Y."/>
            <person name="Peykov S."/>
            <person name="Mitov M."/>
        </authorList>
    </citation>
    <scope>NUCLEOTIDE SEQUENCE [LARGE SCALE GENOMIC DNA]</scope>
    <source>
        <strain evidence="7 8">YoMME</strain>
    </source>
</reference>
<dbReference type="InterPro" id="IPR001789">
    <property type="entry name" value="Sig_transdc_resp-reg_receiver"/>
</dbReference>
<evidence type="ECO:0000313" key="7">
    <source>
        <dbReference type="EMBL" id="MCE5168562.1"/>
    </source>
</evidence>
<organism evidence="7 8">
    <name type="scientific">Paenibacillus profundus</name>
    <dbReference type="NCBI Taxonomy" id="1173085"/>
    <lineage>
        <taxon>Bacteria</taxon>
        <taxon>Bacillati</taxon>
        <taxon>Bacillota</taxon>
        <taxon>Bacilli</taxon>
        <taxon>Bacillales</taxon>
        <taxon>Paenibacillaceae</taxon>
        <taxon>Paenibacillus</taxon>
    </lineage>
</organism>
<dbReference type="PANTHER" id="PTHR43280">
    <property type="entry name" value="ARAC-FAMILY TRANSCRIPTIONAL REGULATOR"/>
    <property type="match status" value="1"/>
</dbReference>
<dbReference type="Gene3D" id="3.40.50.2300">
    <property type="match status" value="1"/>
</dbReference>
<dbReference type="Proteomes" id="UP001199916">
    <property type="component" value="Unassembled WGS sequence"/>
</dbReference>
<keyword evidence="8" id="KW-1185">Reference proteome</keyword>
<dbReference type="InterPro" id="IPR020449">
    <property type="entry name" value="Tscrpt_reg_AraC-type_HTH"/>
</dbReference>
<dbReference type="EMBL" id="JAJNBZ010000002">
    <property type="protein sequence ID" value="MCE5168562.1"/>
    <property type="molecule type" value="Genomic_DNA"/>
</dbReference>
<dbReference type="RefSeq" id="WP_233695802.1">
    <property type="nucleotide sequence ID" value="NZ_JAJNBZ010000002.1"/>
</dbReference>
<dbReference type="PROSITE" id="PS50110">
    <property type="entry name" value="RESPONSE_REGULATORY"/>
    <property type="match status" value="1"/>
</dbReference>
<name>A0ABS8YET3_9BACL</name>
<dbReference type="InterPro" id="IPR009057">
    <property type="entry name" value="Homeodomain-like_sf"/>
</dbReference>
<dbReference type="SMART" id="SM00448">
    <property type="entry name" value="REC"/>
    <property type="match status" value="1"/>
</dbReference>
<dbReference type="CDD" id="cd17536">
    <property type="entry name" value="REC_YesN-like"/>
    <property type="match status" value="1"/>
</dbReference>
<accession>A0ABS8YET3</accession>
<dbReference type="PROSITE" id="PS01124">
    <property type="entry name" value="HTH_ARAC_FAMILY_2"/>
    <property type="match status" value="1"/>
</dbReference>
<comment type="caution">
    <text evidence="7">The sequence shown here is derived from an EMBL/GenBank/DDBJ whole genome shotgun (WGS) entry which is preliminary data.</text>
</comment>
<keyword evidence="4" id="KW-0597">Phosphoprotein</keyword>
<dbReference type="Pfam" id="PF00072">
    <property type="entry name" value="Response_reg"/>
    <property type="match status" value="1"/>
</dbReference>
<evidence type="ECO:0000256" key="4">
    <source>
        <dbReference type="PROSITE-ProRule" id="PRU00169"/>
    </source>
</evidence>
<evidence type="ECO:0000256" key="3">
    <source>
        <dbReference type="ARBA" id="ARBA00023163"/>
    </source>
</evidence>
<proteinExistence type="predicted"/>
<dbReference type="Gene3D" id="1.10.10.60">
    <property type="entry name" value="Homeodomain-like"/>
    <property type="match status" value="2"/>
</dbReference>
<protein>
    <submittedName>
        <fullName evidence="7">Response regulator</fullName>
    </submittedName>
</protein>
<dbReference type="InterPro" id="IPR011006">
    <property type="entry name" value="CheY-like_superfamily"/>
</dbReference>
<feature type="domain" description="HTH araC/xylS-type" evidence="5">
    <location>
        <begin position="446"/>
        <end position="544"/>
    </location>
</feature>
<dbReference type="InterPro" id="IPR018060">
    <property type="entry name" value="HTH_AraC"/>
</dbReference>
<dbReference type="SUPFAM" id="SSF52172">
    <property type="entry name" value="CheY-like"/>
    <property type="match status" value="1"/>
</dbReference>
<dbReference type="PANTHER" id="PTHR43280:SF10">
    <property type="entry name" value="REGULATORY PROTEIN POCR"/>
    <property type="match status" value="1"/>
</dbReference>
<keyword evidence="3" id="KW-0804">Transcription</keyword>
<feature type="modified residue" description="4-aspartylphosphate" evidence="4">
    <location>
        <position position="54"/>
    </location>
</feature>
<gene>
    <name evidence="7" type="ORF">LQV63_04445</name>
</gene>
<keyword evidence="2" id="KW-0238">DNA-binding</keyword>
<evidence type="ECO:0000256" key="2">
    <source>
        <dbReference type="ARBA" id="ARBA00023125"/>
    </source>
</evidence>
<evidence type="ECO:0000313" key="8">
    <source>
        <dbReference type="Proteomes" id="UP001199916"/>
    </source>
</evidence>
<evidence type="ECO:0000259" key="5">
    <source>
        <dbReference type="PROSITE" id="PS01124"/>
    </source>
</evidence>
<dbReference type="Pfam" id="PF12833">
    <property type="entry name" value="HTH_18"/>
    <property type="match status" value="1"/>
</dbReference>
<dbReference type="PRINTS" id="PR00032">
    <property type="entry name" value="HTHARAC"/>
</dbReference>
<feature type="domain" description="Response regulatory" evidence="6">
    <location>
        <begin position="2"/>
        <end position="119"/>
    </location>
</feature>
<dbReference type="SMART" id="SM00342">
    <property type="entry name" value="HTH_ARAC"/>
    <property type="match status" value="1"/>
</dbReference>
<evidence type="ECO:0000259" key="6">
    <source>
        <dbReference type="PROSITE" id="PS50110"/>
    </source>
</evidence>
<dbReference type="SUPFAM" id="SSF46689">
    <property type="entry name" value="Homeodomain-like"/>
    <property type="match status" value="2"/>
</dbReference>
<evidence type="ECO:0000256" key="1">
    <source>
        <dbReference type="ARBA" id="ARBA00023015"/>
    </source>
</evidence>
<keyword evidence="1" id="KW-0805">Transcription regulation</keyword>